<reference evidence="9" key="1">
    <citation type="submission" date="2022-04" db="EMBL/GenBank/DDBJ databases">
        <title>A functionally conserved STORR gene fusion in Papaver species that diverged 16.8 million years ago.</title>
        <authorList>
            <person name="Catania T."/>
        </authorList>
    </citation>
    <scope>NUCLEOTIDE SEQUENCE</scope>
    <source>
        <strain evidence="9">S-188037</strain>
    </source>
</reference>
<dbReference type="FunFam" id="3.30.50.10:FF:000018">
    <property type="entry name" value="GATA transcription factor"/>
    <property type="match status" value="1"/>
</dbReference>
<sequence>MESLDTAAWLVDDLLDFSGVEEEQQQVLNVKQEDDEHKNNNTNGNITLSSSSSSSLPMDSIPLKEEALPDIYDPNKENPDFFPLLEEELEWLSNENAFPSIETFLPVKPNIVTKQQSPVPVKPKPESSSVSSGSISCSSTSSSGIMCCGTLQVPVCARSSRRRRRPSGFLDGHQWSTIWSESSDIEKKKEVRRPSITSGRKCTHCLSEKTPQWRAGPLGPKTLCNACGVRYKSGRLVPEYRPACSPTFTTELHSNSHKKVLEMRRLKQQMTLPSVDAG</sequence>
<evidence type="ECO:0000313" key="9">
    <source>
        <dbReference type="EMBL" id="KAI3847090.1"/>
    </source>
</evidence>
<feature type="region of interest" description="Disordered" evidence="7">
    <location>
        <begin position="115"/>
        <end position="134"/>
    </location>
</feature>
<evidence type="ECO:0000256" key="7">
    <source>
        <dbReference type="SAM" id="MobiDB-lite"/>
    </source>
</evidence>
<dbReference type="CDD" id="cd00202">
    <property type="entry name" value="ZnF_GATA"/>
    <property type="match status" value="1"/>
</dbReference>
<protein>
    <recommendedName>
        <fullName evidence="8">GATA-type domain-containing protein</fullName>
    </recommendedName>
</protein>
<dbReference type="GO" id="GO:0030154">
    <property type="term" value="P:cell differentiation"/>
    <property type="evidence" value="ECO:0007669"/>
    <property type="project" value="TreeGrafter"/>
</dbReference>
<gene>
    <name evidence="9" type="ORF">MKW98_015445</name>
</gene>
<dbReference type="PROSITE" id="PS50114">
    <property type="entry name" value="GATA_ZN_FINGER_2"/>
    <property type="match status" value="1"/>
</dbReference>
<evidence type="ECO:0000256" key="4">
    <source>
        <dbReference type="ARBA" id="ARBA00022833"/>
    </source>
</evidence>
<dbReference type="SMART" id="SM00401">
    <property type="entry name" value="ZnF_GATA"/>
    <property type="match status" value="1"/>
</dbReference>
<dbReference type="InterPro" id="IPR000679">
    <property type="entry name" value="Znf_GATA"/>
</dbReference>
<dbReference type="SUPFAM" id="SSF57716">
    <property type="entry name" value="Glucocorticoid receptor-like (DNA-binding domain)"/>
    <property type="match status" value="1"/>
</dbReference>
<dbReference type="GO" id="GO:0043565">
    <property type="term" value="F:sequence-specific DNA binding"/>
    <property type="evidence" value="ECO:0007669"/>
    <property type="project" value="InterPro"/>
</dbReference>
<dbReference type="Proteomes" id="UP001202328">
    <property type="component" value="Unassembled WGS sequence"/>
</dbReference>
<keyword evidence="5" id="KW-0010">Activator</keyword>
<dbReference type="Gene3D" id="3.30.50.10">
    <property type="entry name" value="Erythroid Transcription Factor GATA-1, subunit A"/>
    <property type="match status" value="1"/>
</dbReference>
<dbReference type="PROSITE" id="PS00344">
    <property type="entry name" value="GATA_ZN_FINGER_1"/>
    <property type="match status" value="1"/>
</dbReference>
<evidence type="ECO:0000256" key="3">
    <source>
        <dbReference type="ARBA" id="ARBA00022771"/>
    </source>
</evidence>
<dbReference type="InterPro" id="IPR013088">
    <property type="entry name" value="Znf_NHR/GATA"/>
</dbReference>
<evidence type="ECO:0000313" key="10">
    <source>
        <dbReference type="Proteomes" id="UP001202328"/>
    </source>
</evidence>
<evidence type="ECO:0000256" key="1">
    <source>
        <dbReference type="ARBA" id="ARBA00005694"/>
    </source>
</evidence>
<dbReference type="AlphaFoldDB" id="A0AAD4X663"/>
<dbReference type="GO" id="GO:0008270">
    <property type="term" value="F:zinc ion binding"/>
    <property type="evidence" value="ECO:0007669"/>
    <property type="project" value="UniProtKB-KW"/>
</dbReference>
<accession>A0AAD4X663</accession>
<evidence type="ECO:0000259" key="8">
    <source>
        <dbReference type="PROSITE" id="PS50114"/>
    </source>
</evidence>
<comment type="similarity">
    <text evidence="1">Belongs to the type IV zinc-finger family. Class A subfamily.</text>
</comment>
<dbReference type="GO" id="GO:0005634">
    <property type="term" value="C:nucleus"/>
    <property type="evidence" value="ECO:0007669"/>
    <property type="project" value="TreeGrafter"/>
</dbReference>
<dbReference type="PANTHER" id="PTHR45658">
    <property type="entry name" value="GATA TRANSCRIPTION FACTOR"/>
    <property type="match status" value="1"/>
</dbReference>
<keyword evidence="10" id="KW-1185">Reference proteome</keyword>
<dbReference type="GO" id="GO:0006355">
    <property type="term" value="P:regulation of DNA-templated transcription"/>
    <property type="evidence" value="ECO:0007669"/>
    <property type="project" value="InterPro"/>
</dbReference>
<keyword evidence="3 6" id="KW-0863">Zinc-finger</keyword>
<dbReference type="Pfam" id="PF00320">
    <property type="entry name" value="GATA"/>
    <property type="match status" value="1"/>
</dbReference>
<organism evidence="9 10">
    <name type="scientific">Papaver atlanticum</name>
    <dbReference type="NCBI Taxonomy" id="357466"/>
    <lineage>
        <taxon>Eukaryota</taxon>
        <taxon>Viridiplantae</taxon>
        <taxon>Streptophyta</taxon>
        <taxon>Embryophyta</taxon>
        <taxon>Tracheophyta</taxon>
        <taxon>Spermatophyta</taxon>
        <taxon>Magnoliopsida</taxon>
        <taxon>Ranunculales</taxon>
        <taxon>Papaveraceae</taxon>
        <taxon>Papaveroideae</taxon>
        <taxon>Papaver</taxon>
    </lineage>
</organism>
<proteinExistence type="inferred from homology"/>
<evidence type="ECO:0000256" key="2">
    <source>
        <dbReference type="ARBA" id="ARBA00022723"/>
    </source>
</evidence>
<dbReference type="PANTHER" id="PTHR45658:SF42">
    <property type="entry name" value="GATA TRANSCRIPTION FACTOR 1"/>
    <property type="match status" value="1"/>
</dbReference>
<keyword evidence="2" id="KW-0479">Metal-binding</keyword>
<feature type="domain" description="GATA-type" evidence="8">
    <location>
        <begin position="196"/>
        <end position="232"/>
    </location>
</feature>
<feature type="region of interest" description="Disordered" evidence="7">
    <location>
        <begin position="25"/>
        <end position="60"/>
    </location>
</feature>
<dbReference type="EMBL" id="JAJJMB010016464">
    <property type="protein sequence ID" value="KAI3847090.1"/>
    <property type="molecule type" value="Genomic_DNA"/>
</dbReference>
<evidence type="ECO:0000256" key="6">
    <source>
        <dbReference type="PROSITE-ProRule" id="PRU00094"/>
    </source>
</evidence>
<evidence type="ECO:0000256" key="5">
    <source>
        <dbReference type="ARBA" id="ARBA00023159"/>
    </source>
</evidence>
<keyword evidence="4" id="KW-0862">Zinc</keyword>
<comment type="caution">
    <text evidence="9">The sequence shown here is derived from an EMBL/GenBank/DDBJ whole genome shotgun (WGS) entry which is preliminary data.</text>
</comment>
<dbReference type="InterPro" id="IPR051140">
    <property type="entry name" value="GATA_TF"/>
</dbReference>
<name>A0AAD4X663_9MAGN</name>